<feature type="repeat" description="Solcar" evidence="13">
    <location>
        <begin position="55"/>
        <end position="128"/>
    </location>
</feature>
<comment type="subcellular location">
    <subcellularLocation>
        <location evidence="1">Mitochondrion membrane</location>
        <topology evidence="1">Multi-pass membrane protein</topology>
    </subcellularLocation>
</comment>
<keyword evidence="4" id="KW-0410">Iron transport</keyword>
<keyword evidence="17" id="KW-1185">Reference proteome</keyword>
<dbReference type="InterPro" id="IPR018108">
    <property type="entry name" value="MCP_transmembrane"/>
</dbReference>
<dbReference type="Proteomes" id="UP000784294">
    <property type="component" value="Unassembled WGS sequence"/>
</dbReference>
<evidence type="ECO:0000256" key="15">
    <source>
        <dbReference type="SAM" id="MobiDB-lite"/>
    </source>
</evidence>
<keyword evidence="7" id="KW-0496">Mitochondrion</keyword>
<proteinExistence type="inferred from homology"/>
<evidence type="ECO:0000256" key="1">
    <source>
        <dbReference type="ARBA" id="ARBA00004225"/>
    </source>
</evidence>
<protein>
    <recommendedName>
        <fullName evidence="10">Mitoferrin-1</fullName>
    </recommendedName>
    <alternativeName>
        <fullName evidence="11">Mitochondrial iron transporter 1</fullName>
    </alternativeName>
    <alternativeName>
        <fullName evidence="12">Solute carrier family 25 member 37</fullName>
    </alternativeName>
</protein>
<dbReference type="PANTHER" id="PTHR45758:SF4">
    <property type="entry name" value="MITOFERRIN-1"/>
    <property type="match status" value="1"/>
</dbReference>
<keyword evidence="6" id="KW-1133">Transmembrane helix</keyword>
<gene>
    <name evidence="16" type="ORF">PXEA_LOCUS8046</name>
</gene>
<keyword evidence="3 14" id="KW-0813">Transport</keyword>
<evidence type="ECO:0000256" key="13">
    <source>
        <dbReference type="PROSITE-ProRule" id="PRU00282"/>
    </source>
</evidence>
<keyword evidence="4" id="KW-0408">Iron</keyword>
<evidence type="ECO:0000256" key="9">
    <source>
        <dbReference type="ARBA" id="ARBA00037061"/>
    </source>
</evidence>
<dbReference type="GO" id="GO:0015093">
    <property type="term" value="F:ferrous iron transmembrane transporter activity"/>
    <property type="evidence" value="ECO:0007669"/>
    <property type="project" value="TreeGrafter"/>
</dbReference>
<evidence type="ECO:0000256" key="3">
    <source>
        <dbReference type="ARBA" id="ARBA00022448"/>
    </source>
</evidence>
<dbReference type="GO" id="GO:0048250">
    <property type="term" value="P:iron import into the mitochondrion"/>
    <property type="evidence" value="ECO:0007669"/>
    <property type="project" value="TreeGrafter"/>
</dbReference>
<keyword evidence="4" id="KW-0406">Ion transport</keyword>
<evidence type="ECO:0000313" key="16">
    <source>
        <dbReference type="EMBL" id="VEL14606.1"/>
    </source>
</evidence>
<dbReference type="InterPro" id="IPR023395">
    <property type="entry name" value="MCP_dom_sf"/>
</dbReference>
<keyword evidence="5 13" id="KW-0812">Transmembrane</keyword>
<name>A0A448WL68_9PLAT</name>
<evidence type="ECO:0000256" key="6">
    <source>
        <dbReference type="ARBA" id="ARBA00022989"/>
    </source>
</evidence>
<organism evidence="16 17">
    <name type="scientific">Protopolystoma xenopodis</name>
    <dbReference type="NCBI Taxonomy" id="117903"/>
    <lineage>
        <taxon>Eukaryota</taxon>
        <taxon>Metazoa</taxon>
        <taxon>Spiralia</taxon>
        <taxon>Lophotrochozoa</taxon>
        <taxon>Platyhelminthes</taxon>
        <taxon>Monogenea</taxon>
        <taxon>Polyopisthocotylea</taxon>
        <taxon>Polystomatidea</taxon>
        <taxon>Polystomatidae</taxon>
        <taxon>Protopolystoma</taxon>
    </lineage>
</organism>
<comment type="similarity">
    <text evidence="2 14">Belongs to the mitochondrial carrier (TC 2.A.29) family.</text>
</comment>
<feature type="region of interest" description="Disordered" evidence="15">
    <location>
        <begin position="136"/>
        <end position="173"/>
    </location>
</feature>
<evidence type="ECO:0000256" key="5">
    <source>
        <dbReference type="ARBA" id="ARBA00022692"/>
    </source>
</evidence>
<evidence type="ECO:0000256" key="8">
    <source>
        <dbReference type="ARBA" id="ARBA00023136"/>
    </source>
</evidence>
<evidence type="ECO:0000256" key="2">
    <source>
        <dbReference type="ARBA" id="ARBA00006375"/>
    </source>
</evidence>
<evidence type="ECO:0000256" key="12">
    <source>
        <dbReference type="ARBA" id="ARBA00041894"/>
    </source>
</evidence>
<feature type="compositionally biased region" description="Polar residues" evidence="15">
    <location>
        <begin position="41"/>
        <end position="74"/>
    </location>
</feature>
<evidence type="ECO:0000256" key="11">
    <source>
        <dbReference type="ARBA" id="ARBA00041873"/>
    </source>
</evidence>
<evidence type="ECO:0000256" key="10">
    <source>
        <dbReference type="ARBA" id="ARBA00040418"/>
    </source>
</evidence>
<comment type="caution">
    <text evidence="16">The sequence shown here is derived from an EMBL/GenBank/DDBJ whole genome shotgun (WGS) entry which is preliminary data.</text>
</comment>
<dbReference type="AlphaFoldDB" id="A0A448WL68"/>
<keyword evidence="8 13" id="KW-0472">Membrane</keyword>
<dbReference type="PROSITE" id="PS50920">
    <property type="entry name" value="SOLCAR"/>
    <property type="match status" value="1"/>
</dbReference>
<dbReference type="PANTHER" id="PTHR45758">
    <property type="entry name" value="MITOFERRIN-1-RELATED"/>
    <property type="match status" value="1"/>
</dbReference>
<evidence type="ECO:0000256" key="14">
    <source>
        <dbReference type="RuleBase" id="RU000488"/>
    </source>
</evidence>
<evidence type="ECO:0000256" key="4">
    <source>
        <dbReference type="ARBA" id="ARBA00022496"/>
    </source>
</evidence>
<evidence type="ECO:0000256" key="7">
    <source>
        <dbReference type="ARBA" id="ARBA00023128"/>
    </source>
</evidence>
<reference evidence="16" key="1">
    <citation type="submission" date="2018-11" db="EMBL/GenBank/DDBJ databases">
        <authorList>
            <consortium name="Pathogen Informatics"/>
        </authorList>
    </citation>
    <scope>NUCLEOTIDE SEQUENCE</scope>
</reference>
<dbReference type="SUPFAM" id="SSF103506">
    <property type="entry name" value="Mitochondrial carrier"/>
    <property type="match status" value="1"/>
</dbReference>
<dbReference type="GO" id="GO:0031966">
    <property type="term" value="C:mitochondrial membrane"/>
    <property type="evidence" value="ECO:0007669"/>
    <property type="project" value="UniProtKB-SubCell"/>
</dbReference>
<feature type="compositionally biased region" description="Basic residues" evidence="15">
    <location>
        <begin position="30"/>
        <end position="40"/>
    </location>
</feature>
<accession>A0A448WL68</accession>
<comment type="function">
    <text evidence="9">Mitochondrial iron transporter that specifically mediates iron uptake in developing erythroid cells, thereby playing an essential role in heme biosynthesis.</text>
</comment>
<dbReference type="Gene3D" id="1.50.40.10">
    <property type="entry name" value="Mitochondrial carrier domain"/>
    <property type="match status" value="1"/>
</dbReference>
<dbReference type="EMBL" id="CAAALY010021723">
    <property type="protein sequence ID" value="VEL14606.1"/>
    <property type="molecule type" value="Genomic_DNA"/>
</dbReference>
<dbReference type="OrthoDB" id="43906at2759"/>
<evidence type="ECO:0000313" key="17">
    <source>
        <dbReference type="Proteomes" id="UP000784294"/>
    </source>
</evidence>
<dbReference type="Pfam" id="PF00153">
    <property type="entry name" value="Mito_carr"/>
    <property type="match status" value="1"/>
</dbReference>
<feature type="region of interest" description="Disordered" evidence="15">
    <location>
        <begin position="23"/>
        <end position="74"/>
    </location>
</feature>
<sequence>MQQRCFLVGDTNSSPIRHSWSGFAQLRGSGHNHHHHHHHSPAQSQISSEHQASRPASFSAGTANATSNTSEVGVSGNRTAIKGLLGACRIVYQLEGPGGFTRGIVARILTSMPGAAISWSVYEYFKWWFGQTRHKSSYPTPSLPPPSGPGFITAAAAPDDIEPGDRTGHSASSGAAGSISIFFSSSASTPSTTAASTGLPVI</sequence>